<evidence type="ECO:0000313" key="1">
    <source>
        <dbReference type="EMBL" id="KAA8522991.1"/>
    </source>
</evidence>
<reference evidence="1 2" key="1">
    <citation type="submission" date="2019-09" db="EMBL/GenBank/DDBJ databases">
        <title>A chromosome-level genome assembly of the Chinese tupelo Nyssa sinensis.</title>
        <authorList>
            <person name="Yang X."/>
            <person name="Kang M."/>
            <person name="Yang Y."/>
            <person name="Xiong H."/>
            <person name="Wang M."/>
            <person name="Zhang Z."/>
            <person name="Wang Z."/>
            <person name="Wu H."/>
            <person name="Ma T."/>
            <person name="Liu J."/>
            <person name="Xi Z."/>
        </authorList>
    </citation>
    <scope>NUCLEOTIDE SEQUENCE [LARGE SCALE GENOMIC DNA]</scope>
    <source>
        <strain evidence="1">J267</strain>
        <tissue evidence="1">Leaf</tissue>
    </source>
</reference>
<evidence type="ECO:0000313" key="2">
    <source>
        <dbReference type="Proteomes" id="UP000325577"/>
    </source>
</evidence>
<organism evidence="1 2">
    <name type="scientific">Nyssa sinensis</name>
    <dbReference type="NCBI Taxonomy" id="561372"/>
    <lineage>
        <taxon>Eukaryota</taxon>
        <taxon>Viridiplantae</taxon>
        <taxon>Streptophyta</taxon>
        <taxon>Embryophyta</taxon>
        <taxon>Tracheophyta</taxon>
        <taxon>Spermatophyta</taxon>
        <taxon>Magnoliopsida</taxon>
        <taxon>eudicotyledons</taxon>
        <taxon>Gunneridae</taxon>
        <taxon>Pentapetalae</taxon>
        <taxon>asterids</taxon>
        <taxon>Cornales</taxon>
        <taxon>Nyssaceae</taxon>
        <taxon>Nyssa</taxon>
    </lineage>
</organism>
<accession>A0A5J5A0V7</accession>
<keyword evidence="2" id="KW-1185">Reference proteome</keyword>
<name>A0A5J5A0V7_9ASTE</name>
<sequence>MQPCDLGPPNVLIGWHFKDGRGDAEALIGSDPSLYNASMVNSSCYFRYKSLGKDHHHYSLSFMARF</sequence>
<dbReference type="Proteomes" id="UP000325577">
    <property type="component" value="Linkage Group LG4"/>
</dbReference>
<dbReference type="AlphaFoldDB" id="A0A5J5A0V7"/>
<gene>
    <name evidence="1" type="ORF">F0562_009414</name>
</gene>
<protein>
    <submittedName>
        <fullName evidence="1">Uncharacterized protein</fullName>
    </submittedName>
</protein>
<dbReference type="EMBL" id="CM018047">
    <property type="protein sequence ID" value="KAA8522991.1"/>
    <property type="molecule type" value="Genomic_DNA"/>
</dbReference>
<proteinExistence type="predicted"/>